<dbReference type="Proteomes" id="UP000294749">
    <property type="component" value="Unassembled WGS sequence"/>
</dbReference>
<reference evidence="3 4" key="1">
    <citation type="submission" date="2019-03" db="EMBL/GenBank/DDBJ databases">
        <title>Genomic Encyclopedia of Archaeal and Bacterial Type Strains, Phase II (KMG-II): from individual species to whole genera.</title>
        <authorList>
            <person name="Goeker M."/>
        </authorList>
    </citation>
    <scope>NUCLEOTIDE SEQUENCE [LARGE SCALE GENOMIC DNA]</scope>
    <source>
        <strain evidence="3 4">DSM 25233</strain>
    </source>
</reference>
<comment type="caution">
    <text evidence="3">The sequence shown here is derived from an EMBL/GenBank/DDBJ whole genome shotgun (WGS) entry which is preliminary data.</text>
</comment>
<dbReference type="PANTHER" id="PTHR35936">
    <property type="entry name" value="MEMBRANE-BOUND LYTIC MUREIN TRANSGLYCOSYLASE F"/>
    <property type="match status" value="1"/>
</dbReference>
<evidence type="ECO:0000259" key="2">
    <source>
        <dbReference type="SMART" id="SM00062"/>
    </source>
</evidence>
<sequence length="280" mass="31619">MFKSFDHYLKILLFTIVICFEIGCSPKLSNSKKNYTDSSIESGSDILNNIYQKQTLRVGTTGDFKPFSYIIDSTGNYTGIDIKMGKDLAKSLGVKVEFIETSWPTLMSDLMENKFDIGMCGITITPERKKTSFFSIPVYSSGKAAITRDENALKYNSIEKINNKEVRVIFNPGGTNEAFARANFPEATLILNEDNLSIFQKLVVNEADVMVTDAIETLIQQQIHKELAAVNPNAPFNSFDFGYLLPKDSIFKTVVDNWLLEKKKDSLLIKLLHKEINKHQ</sequence>
<protein>
    <submittedName>
        <fullName evidence="3">Cyclohexadienyl dehydratase</fullName>
    </submittedName>
</protein>
<dbReference type="EMBL" id="SOAY01000010">
    <property type="protein sequence ID" value="TDT47113.1"/>
    <property type="molecule type" value="Genomic_DNA"/>
</dbReference>
<dbReference type="AlphaFoldDB" id="A0A4V3ERR1"/>
<dbReference type="SUPFAM" id="SSF53850">
    <property type="entry name" value="Periplasmic binding protein-like II"/>
    <property type="match status" value="1"/>
</dbReference>
<evidence type="ECO:0000313" key="4">
    <source>
        <dbReference type="Proteomes" id="UP000294749"/>
    </source>
</evidence>
<evidence type="ECO:0000256" key="1">
    <source>
        <dbReference type="ARBA" id="ARBA00022729"/>
    </source>
</evidence>
<organism evidence="3 4">
    <name type="scientific">Maribacter spongiicola</name>
    <dbReference type="NCBI Taxonomy" id="1206753"/>
    <lineage>
        <taxon>Bacteria</taxon>
        <taxon>Pseudomonadati</taxon>
        <taxon>Bacteroidota</taxon>
        <taxon>Flavobacteriia</taxon>
        <taxon>Flavobacteriales</taxon>
        <taxon>Flavobacteriaceae</taxon>
        <taxon>Maribacter</taxon>
    </lineage>
</organism>
<gene>
    <name evidence="3" type="ORF">CLV90_1184</name>
</gene>
<feature type="domain" description="Solute-binding protein family 3/N-terminal" evidence="2">
    <location>
        <begin position="55"/>
        <end position="279"/>
    </location>
</feature>
<evidence type="ECO:0000313" key="3">
    <source>
        <dbReference type="EMBL" id="TDT47113.1"/>
    </source>
</evidence>
<dbReference type="Gene3D" id="3.40.190.10">
    <property type="entry name" value="Periplasmic binding protein-like II"/>
    <property type="match status" value="2"/>
</dbReference>
<keyword evidence="4" id="KW-1185">Reference proteome</keyword>
<proteinExistence type="predicted"/>
<dbReference type="OrthoDB" id="8613538at2"/>
<keyword evidence="1" id="KW-0732">Signal</keyword>
<dbReference type="PANTHER" id="PTHR35936:SF19">
    <property type="entry name" value="AMINO-ACID-BINDING PROTEIN YXEM-RELATED"/>
    <property type="match status" value="1"/>
</dbReference>
<accession>A0A4V3ERR1</accession>
<dbReference type="InterPro" id="IPR001638">
    <property type="entry name" value="Solute-binding_3/MltF_N"/>
</dbReference>
<dbReference type="Pfam" id="PF00497">
    <property type="entry name" value="SBP_bac_3"/>
    <property type="match status" value="1"/>
</dbReference>
<dbReference type="RefSeq" id="WP_133686520.1">
    <property type="nucleotide sequence ID" value="NZ_SOAY01000010.1"/>
</dbReference>
<name>A0A4V3ERR1_9FLAO</name>
<dbReference type="SMART" id="SM00062">
    <property type="entry name" value="PBPb"/>
    <property type="match status" value="1"/>
</dbReference>